<reference evidence="1" key="1">
    <citation type="submission" date="2021-04" db="EMBL/GenBank/DDBJ databases">
        <title>Genome based classification of Actinospica acidithermotolerans sp. nov., an actinobacterium isolated from an Indonesian hot spring.</title>
        <authorList>
            <person name="Kusuma A.B."/>
            <person name="Putra K.E."/>
            <person name="Nafisah S."/>
            <person name="Loh J."/>
            <person name="Nouioui I."/>
            <person name="Goodfellow M."/>
        </authorList>
    </citation>
    <scope>NUCLEOTIDE SEQUENCE</scope>
    <source>
        <strain evidence="1">CSCA 57</strain>
    </source>
</reference>
<name>A0A941EVF5_9ACTN</name>
<sequence>MASTRPPQHTYTAQKLHHAVARSTNLAEVLTHLGLPDNPKRRRYAAEHIKALGIDATHLRTAATLYSDAQLTEAVAASHTMVEVATRLGAKPVGGTLHHLKRRITDLGLDTSHFAHRRPK</sequence>
<dbReference type="AlphaFoldDB" id="A0A941EVF5"/>
<dbReference type="Proteomes" id="UP000675781">
    <property type="component" value="Unassembled WGS sequence"/>
</dbReference>
<gene>
    <name evidence="1" type="ORF">KDL01_20920</name>
</gene>
<evidence type="ECO:0000313" key="2">
    <source>
        <dbReference type="Proteomes" id="UP000675781"/>
    </source>
</evidence>
<keyword evidence="2" id="KW-1185">Reference proteome</keyword>
<feature type="non-terminal residue" evidence="1">
    <location>
        <position position="120"/>
    </location>
</feature>
<evidence type="ECO:0000313" key="1">
    <source>
        <dbReference type="EMBL" id="MBR7835749.1"/>
    </source>
</evidence>
<accession>A0A941EVF5</accession>
<protein>
    <submittedName>
        <fullName evidence="1">Uncharacterized protein</fullName>
    </submittedName>
</protein>
<comment type="caution">
    <text evidence="1">The sequence shown here is derived from an EMBL/GenBank/DDBJ whole genome shotgun (WGS) entry which is preliminary data.</text>
</comment>
<dbReference type="EMBL" id="JAGSOG010000107">
    <property type="protein sequence ID" value="MBR7835749.1"/>
    <property type="molecule type" value="Genomic_DNA"/>
</dbReference>
<organism evidence="1 2">
    <name type="scientific">Actinospica durhamensis</name>
    <dbReference type="NCBI Taxonomy" id="1508375"/>
    <lineage>
        <taxon>Bacteria</taxon>
        <taxon>Bacillati</taxon>
        <taxon>Actinomycetota</taxon>
        <taxon>Actinomycetes</taxon>
        <taxon>Catenulisporales</taxon>
        <taxon>Actinospicaceae</taxon>
        <taxon>Actinospica</taxon>
    </lineage>
</organism>
<proteinExistence type="predicted"/>